<dbReference type="RefSeq" id="WP_073599227.1">
    <property type="nucleotide sequence ID" value="NZ_MRCB01000008.1"/>
</dbReference>
<feature type="transmembrane region" description="Helical" evidence="1">
    <location>
        <begin position="50"/>
        <end position="73"/>
    </location>
</feature>
<keyword evidence="1" id="KW-1133">Transmembrane helix</keyword>
<protein>
    <submittedName>
        <fullName evidence="2">Uncharacterized protein</fullName>
    </submittedName>
</protein>
<sequence length="96" mass="11065">MANSDLSEHLRKKSQSEEFSHIYRTLAWFLGIAAWLFGTIDRSLAAFADGYVSAIDLMQIAIAVFLFVCWLFLKPNWRFANRKSQTDVFDKLSAKK</sequence>
<keyword evidence="3" id="KW-1185">Reference proteome</keyword>
<evidence type="ECO:0000256" key="1">
    <source>
        <dbReference type="SAM" id="Phobius"/>
    </source>
</evidence>
<proteinExistence type="predicted"/>
<evidence type="ECO:0000313" key="3">
    <source>
        <dbReference type="Proteomes" id="UP000186868"/>
    </source>
</evidence>
<dbReference type="Proteomes" id="UP000186868">
    <property type="component" value="Unassembled WGS sequence"/>
</dbReference>
<dbReference type="AlphaFoldDB" id="A0A1U7HJI3"/>
<evidence type="ECO:0000313" key="2">
    <source>
        <dbReference type="EMBL" id="OKH23753.1"/>
    </source>
</evidence>
<dbReference type="EMBL" id="MRCB01000008">
    <property type="protein sequence ID" value="OKH23753.1"/>
    <property type="molecule type" value="Genomic_DNA"/>
</dbReference>
<accession>A0A1U7HJI3</accession>
<gene>
    <name evidence="2" type="ORF">NIES593_08810</name>
</gene>
<feature type="transmembrane region" description="Helical" evidence="1">
    <location>
        <begin position="21"/>
        <end position="38"/>
    </location>
</feature>
<organism evidence="2 3">
    <name type="scientific">Hydrococcus rivularis NIES-593</name>
    <dbReference type="NCBI Taxonomy" id="1921803"/>
    <lineage>
        <taxon>Bacteria</taxon>
        <taxon>Bacillati</taxon>
        <taxon>Cyanobacteriota</taxon>
        <taxon>Cyanophyceae</taxon>
        <taxon>Pleurocapsales</taxon>
        <taxon>Hydrococcaceae</taxon>
        <taxon>Hydrococcus</taxon>
    </lineage>
</organism>
<comment type="caution">
    <text evidence="2">The sequence shown here is derived from an EMBL/GenBank/DDBJ whole genome shotgun (WGS) entry which is preliminary data.</text>
</comment>
<name>A0A1U7HJI3_9CYAN</name>
<keyword evidence="1" id="KW-0812">Transmembrane</keyword>
<keyword evidence="1" id="KW-0472">Membrane</keyword>
<reference evidence="2 3" key="1">
    <citation type="submission" date="2016-11" db="EMBL/GenBank/DDBJ databases">
        <title>Draft Genome Sequences of Nine Cyanobacterial Strains from Diverse Habitats.</title>
        <authorList>
            <person name="Zhu T."/>
            <person name="Hou S."/>
            <person name="Lu X."/>
            <person name="Hess W.R."/>
        </authorList>
    </citation>
    <scope>NUCLEOTIDE SEQUENCE [LARGE SCALE GENOMIC DNA]</scope>
    <source>
        <strain evidence="2 3">NIES-593</strain>
    </source>
</reference>
<dbReference type="STRING" id="1921803.NIES593_08810"/>